<organism evidence="12 13">
    <name type="scientific">Candidatus Ventrousia excrementavium</name>
    <dbReference type="NCBI Taxonomy" id="2840961"/>
    <lineage>
        <taxon>Bacteria</taxon>
        <taxon>Bacillati</taxon>
        <taxon>Bacillota</taxon>
        <taxon>Clostridia</taxon>
        <taxon>Eubacteriales</taxon>
        <taxon>Clostridiaceae</taxon>
        <taxon>Clostridiaceae incertae sedis</taxon>
        <taxon>Candidatus Ventrousia</taxon>
    </lineage>
</organism>
<dbReference type="SUPFAM" id="SSF141259">
    <property type="entry name" value="CarD-like"/>
    <property type="match status" value="1"/>
</dbReference>
<evidence type="ECO:0000256" key="5">
    <source>
        <dbReference type="ARBA" id="ARBA00022806"/>
    </source>
</evidence>
<evidence type="ECO:0000256" key="6">
    <source>
        <dbReference type="ARBA" id="ARBA00022840"/>
    </source>
</evidence>
<dbReference type="PANTHER" id="PTHR47964:SF1">
    <property type="entry name" value="ATP-DEPENDENT DNA HELICASE HOMOLOG RECG, CHLOROPLASTIC"/>
    <property type="match status" value="1"/>
</dbReference>
<dbReference type="SMART" id="SM00982">
    <property type="entry name" value="TRCF"/>
    <property type="match status" value="1"/>
</dbReference>
<evidence type="ECO:0000313" key="12">
    <source>
        <dbReference type="EMBL" id="HIU43105.1"/>
    </source>
</evidence>
<dbReference type="InterPro" id="IPR036101">
    <property type="entry name" value="CarD-like/TRCF_RID_sf"/>
</dbReference>
<keyword evidence="6 9" id="KW-0067">ATP-binding</keyword>
<dbReference type="PROSITE" id="PS51194">
    <property type="entry name" value="HELICASE_CTER"/>
    <property type="match status" value="1"/>
</dbReference>
<dbReference type="InterPro" id="IPR003711">
    <property type="entry name" value="CarD-like/TRCF_RID"/>
</dbReference>
<dbReference type="GO" id="GO:0005737">
    <property type="term" value="C:cytoplasm"/>
    <property type="evidence" value="ECO:0007669"/>
    <property type="project" value="UniProtKB-SubCell"/>
</dbReference>
<comment type="similarity">
    <text evidence="9">In the C-terminal section; belongs to the helicase family. RecG subfamily.</text>
</comment>
<proteinExistence type="inferred from homology"/>
<dbReference type="Gene3D" id="3.40.50.300">
    <property type="entry name" value="P-loop containing nucleotide triphosphate hydrolases"/>
    <property type="match status" value="2"/>
</dbReference>
<comment type="caution">
    <text evidence="12">The sequence shown here is derived from an EMBL/GenBank/DDBJ whole genome shotgun (WGS) entry which is preliminary data.</text>
</comment>
<dbReference type="Pfam" id="PF03461">
    <property type="entry name" value="TRCF"/>
    <property type="match status" value="1"/>
</dbReference>
<dbReference type="AlphaFoldDB" id="A0A9D1LKN1"/>
<dbReference type="InterPro" id="IPR047112">
    <property type="entry name" value="RecG/Mfd"/>
</dbReference>
<dbReference type="GO" id="GO:0005524">
    <property type="term" value="F:ATP binding"/>
    <property type="evidence" value="ECO:0007669"/>
    <property type="project" value="UniProtKB-UniRule"/>
</dbReference>
<dbReference type="Pfam" id="PF00270">
    <property type="entry name" value="DEAD"/>
    <property type="match status" value="1"/>
</dbReference>
<dbReference type="HAMAP" id="MF_00969">
    <property type="entry name" value="TRCF"/>
    <property type="match status" value="1"/>
</dbReference>
<dbReference type="GO" id="GO:0000716">
    <property type="term" value="P:transcription-coupled nucleotide-excision repair, DNA damage recognition"/>
    <property type="evidence" value="ECO:0007669"/>
    <property type="project" value="UniProtKB-UniRule"/>
</dbReference>
<dbReference type="SUPFAM" id="SSF143517">
    <property type="entry name" value="TRCF domain-like"/>
    <property type="match status" value="1"/>
</dbReference>
<dbReference type="GO" id="GO:0003684">
    <property type="term" value="F:damaged DNA binding"/>
    <property type="evidence" value="ECO:0007669"/>
    <property type="project" value="InterPro"/>
</dbReference>
<keyword evidence="7 9" id="KW-0238">DNA-binding</keyword>
<dbReference type="PANTHER" id="PTHR47964">
    <property type="entry name" value="ATP-DEPENDENT DNA HELICASE HOMOLOG RECG, CHLOROPLASTIC"/>
    <property type="match status" value="1"/>
</dbReference>
<evidence type="ECO:0000256" key="1">
    <source>
        <dbReference type="ARBA" id="ARBA00022490"/>
    </source>
</evidence>
<evidence type="ECO:0000259" key="11">
    <source>
        <dbReference type="PROSITE" id="PS51194"/>
    </source>
</evidence>
<dbReference type="EMBL" id="DVMR01000026">
    <property type="protein sequence ID" value="HIU43105.1"/>
    <property type="molecule type" value="Genomic_DNA"/>
</dbReference>
<accession>A0A9D1LKN1</accession>
<evidence type="ECO:0000256" key="2">
    <source>
        <dbReference type="ARBA" id="ARBA00022741"/>
    </source>
</evidence>
<evidence type="ECO:0000256" key="7">
    <source>
        <dbReference type="ARBA" id="ARBA00023125"/>
    </source>
</evidence>
<dbReference type="InterPro" id="IPR014001">
    <property type="entry name" value="Helicase_ATP-bd"/>
</dbReference>
<evidence type="ECO:0000313" key="13">
    <source>
        <dbReference type="Proteomes" id="UP000824073"/>
    </source>
</evidence>
<dbReference type="GO" id="GO:0006355">
    <property type="term" value="P:regulation of DNA-templated transcription"/>
    <property type="evidence" value="ECO:0007669"/>
    <property type="project" value="UniProtKB-UniRule"/>
</dbReference>
<dbReference type="Gene3D" id="3.90.1150.50">
    <property type="entry name" value="Transcription-repair-coupling factor, D7 domain"/>
    <property type="match status" value="1"/>
</dbReference>
<dbReference type="InterPro" id="IPR027417">
    <property type="entry name" value="P-loop_NTPase"/>
</dbReference>
<keyword evidence="1 9" id="KW-0963">Cytoplasm</keyword>
<dbReference type="InterPro" id="IPR004576">
    <property type="entry name" value="Mfd"/>
</dbReference>
<dbReference type="Pfam" id="PF02559">
    <property type="entry name" value="CarD_TRCF_RID"/>
    <property type="match status" value="1"/>
</dbReference>
<keyword evidence="3 9" id="KW-0227">DNA damage</keyword>
<dbReference type="Gene3D" id="3.30.2060.10">
    <property type="entry name" value="Penicillin-binding protein 1b domain"/>
    <property type="match status" value="1"/>
</dbReference>
<dbReference type="InterPro" id="IPR041471">
    <property type="entry name" value="UvrB_inter"/>
</dbReference>
<evidence type="ECO:0000256" key="4">
    <source>
        <dbReference type="ARBA" id="ARBA00022801"/>
    </source>
</evidence>
<dbReference type="Pfam" id="PF00271">
    <property type="entry name" value="Helicase_C"/>
    <property type="match status" value="1"/>
</dbReference>
<evidence type="ECO:0000256" key="9">
    <source>
        <dbReference type="HAMAP-Rule" id="MF_00969"/>
    </source>
</evidence>
<keyword evidence="2 9" id="KW-0547">Nucleotide-binding</keyword>
<sequence length="1168" mass="128727">MNTHTALLDLMRGLPEYRQLVAEAQRDGPRVVSLYGVSHIHKAHIAATLLADLGRPVCVITRDEQSARRMALDIEGFCGQKAAFLPVRDFIFHNIDNVSREYEHQRIGALHAFGFGKTPVLTAPVEAMMLSTMPPDVMEKAALRLCMDEDYDLNDLASRLTEAGYTNTLTVEGPGQFALRGGILDVFPVGQEAPVRAEFFGDTVDSLGIFDPMTQRRSRNIDACDILPARETLPHMAKDGINGLVKTLNALSRRAGDELRTTLQQDAERLTQNGLFAACDRYLPHIYPRQASAFSYLPPNTVIIVDDTPAVLESARAMAYRQSEDQTHLLEGDVLAPSKYGFCLSDGEVRGIIESHTAVLLDAFLSQTALRPQALIALGCKQLPSYGGSLDTAVSDLESYLSMRYTLFALAGGSQRAASLHELLESRGLPCVTDAGQAGPGRICILPQNLSAGFEYPYAMTAVITEGQLGVQRQKRKKEGKKDARNRLKSYTDLTPGDLVVHDHHGIGRFCGVERITVDGVQRDYIKIAYAGTDVVFVPATSLDLVSKYIGAGEADTVKLSKLGGTAWQKTKSRAKKAAQDLAAGLIALYSARMKRPGFAFFPDDDMQLAFEESFPYDETEDQLTCVRDIKRDMEKPHPMDRLLCGDVGFGKTEVAFRAVMKCVLSGKQAAILVPTTVLARQHYLTACQRFSGYPVKIEMMSRYRTAGQMRETLYRLRTGQCDVLIGTHRILQKDVHFKDLGLLVVDEEQRFGVSHKEQIKQMTTSVDVLTLTATPIPRTLNMALSGIRDMSVLEEPPLGRQPVQTYVLEHDNAIIRDAIRRELSRGGQVYYLHNRIDSIEQTASFLRQQFPDAVVATAHGRMSEEQLSDVMSRTYAGEVSILVCTTIIETGVDIPNVNTLVIENADAMGLAQLHQIRGRVGRSARHAYAYFTYRRGKVLSEISQKRLSAIREFAEFGSGFKIAMRDLEIRGAGNVLGAEQSGHLMNVGYDLYLRLLEEAAGELSGQPSTERTECTADILVSASLPQSYIPDTGTRVDLYRRIALIRSEEDHLDLQDELIDRFGDPPQPVLNLLAIALLRAHASECGVSEINHRSGSIQFVFTPSVLQSASAVCADPSLRGRILMSAGEKPYLSLRLKPSDDVLKSASGLIALWKGKAEEIRAADAAK</sequence>
<dbReference type="SMART" id="SM00490">
    <property type="entry name" value="HELICc"/>
    <property type="match status" value="1"/>
</dbReference>
<evidence type="ECO:0000259" key="10">
    <source>
        <dbReference type="PROSITE" id="PS51192"/>
    </source>
</evidence>
<dbReference type="Pfam" id="PF17757">
    <property type="entry name" value="UvrB_inter"/>
    <property type="match status" value="1"/>
</dbReference>
<dbReference type="CDD" id="cd17991">
    <property type="entry name" value="DEXHc_TRCF"/>
    <property type="match status" value="1"/>
</dbReference>
<keyword evidence="8 9" id="KW-0234">DNA repair</keyword>
<comment type="similarity">
    <text evidence="9">In the N-terminal section; belongs to the UvrB family.</text>
</comment>
<dbReference type="SMART" id="SM00487">
    <property type="entry name" value="DEXDc"/>
    <property type="match status" value="1"/>
</dbReference>
<dbReference type="InterPro" id="IPR011545">
    <property type="entry name" value="DEAD/DEAH_box_helicase_dom"/>
</dbReference>
<dbReference type="GO" id="GO:0016787">
    <property type="term" value="F:hydrolase activity"/>
    <property type="evidence" value="ECO:0007669"/>
    <property type="project" value="UniProtKB-KW"/>
</dbReference>
<dbReference type="SMART" id="SM01058">
    <property type="entry name" value="CarD_TRCF"/>
    <property type="match status" value="1"/>
</dbReference>
<reference evidence="12" key="1">
    <citation type="submission" date="2020-10" db="EMBL/GenBank/DDBJ databases">
        <authorList>
            <person name="Gilroy R."/>
        </authorList>
    </citation>
    <scope>NUCLEOTIDE SEQUENCE</scope>
    <source>
        <strain evidence="12">CHK191-8634</strain>
    </source>
</reference>
<dbReference type="GO" id="GO:0003678">
    <property type="term" value="F:DNA helicase activity"/>
    <property type="evidence" value="ECO:0007669"/>
    <property type="project" value="TreeGrafter"/>
</dbReference>
<protein>
    <recommendedName>
        <fullName evidence="9">Transcription-repair-coupling factor</fullName>
        <shortName evidence="9">TRCF</shortName>
        <ecNumber evidence="9">3.6.4.-</ecNumber>
    </recommendedName>
</protein>
<dbReference type="InterPro" id="IPR005118">
    <property type="entry name" value="TRCF_C"/>
</dbReference>
<dbReference type="Gene3D" id="2.40.10.170">
    <property type="match status" value="1"/>
</dbReference>
<feature type="domain" description="Helicase ATP-binding" evidence="10">
    <location>
        <begin position="633"/>
        <end position="794"/>
    </location>
</feature>
<dbReference type="InterPro" id="IPR001650">
    <property type="entry name" value="Helicase_C-like"/>
</dbReference>
<keyword evidence="5" id="KW-0347">Helicase</keyword>
<evidence type="ECO:0000256" key="8">
    <source>
        <dbReference type="ARBA" id="ARBA00023204"/>
    </source>
</evidence>
<dbReference type="SUPFAM" id="SSF52540">
    <property type="entry name" value="P-loop containing nucleoside triphosphate hydrolases"/>
    <property type="match status" value="4"/>
</dbReference>
<comment type="function">
    <text evidence="9">Couples transcription and DNA repair by recognizing RNA polymerase (RNAP) stalled at DNA lesions. Mediates ATP-dependent release of RNAP and its truncated transcript from the DNA, and recruitment of nucleotide excision repair machinery to the damaged site.</text>
</comment>
<reference evidence="12" key="2">
    <citation type="journal article" date="2021" name="PeerJ">
        <title>Extensive microbial diversity within the chicken gut microbiome revealed by metagenomics and culture.</title>
        <authorList>
            <person name="Gilroy R."/>
            <person name="Ravi A."/>
            <person name="Getino M."/>
            <person name="Pursley I."/>
            <person name="Horton D.L."/>
            <person name="Alikhan N.F."/>
            <person name="Baker D."/>
            <person name="Gharbi K."/>
            <person name="Hall N."/>
            <person name="Watson M."/>
            <person name="Adriaenssens E.M."/>
            <person name="Foster-Nyarko E."/>
            <person name="Jarju S."/>
            <person name="Secka A."/>
            <person name="Antonio M."/>
            <person name="Oren A."/>
            <person name="Chaudhuri R.R."/>
            <person name="La Ragione R."/>
            <person name="Hildebrand F."/>
            <person name="Pallen M.J."/>
        </authorList>
    </citation>
    <scope>NUCLEOTIDE SEQUENCE</scope>
    <source>
        <strain evidence="12">CHK191-8634</strain>
    </source>
</reference>
<gene>
    <name evidence="9 12" type="primary">mfd</name>
    <name evidence="12" type="ORF">IAB67_02275</name>
</gene>
<name>A0A9D1LKN1_9CLOT</name>
<dbReference type="NCBIfam" id="TIGR00580">
    <property type="entry name" value="mfd"/>
    <property type="match status" value="1"/>
</dbReference>
<dbReference type="PROSITE" id="PS51192">
    <property type="entry name" value="HELICASE_ATP_BIND_1"/>
    <property type="match status" value="1"/>
</dbReference>
<dbReference type="Proteomes" id="UP000824073">
    <property type="component" value="Unassembled WGS sequence"/>
</dbReference>
<comment type="subcellular location">
    <subcellularLocation>
        <location evidence="9">Cytoplasm</location>
    </subcellularLocation>
</comment>
<feature type="domain" description="Helicase C-terminal" evidence="11">
    <location>
        <begin position="815"/>
        <end position="969"/>
    </location>
</feature>
<evidence type="ECO:0000256" key="3">
    <source>
        <dbReference type="ARBA" id="ARBA00022763"/>
    </source>
</evidence>
<keyword evidence="4 9" id="KW-0378">Hydrolase</keyword>
<dbReference type="Gene3D" id="3.40.50.11180">
    <property type="match status" value="1"/>
</dbReference>
<dbReference type="InterPro" id="IPR037235">
    <property type="entry name" value="TRCF-like_C_D7"/>
</dbReference>
<dbReference type="EC" id="3.6.4.-" evidence="9"/>